<dbReference type="EMBL" id="VZDO01000029">
    <property type="protein sequence ID" value="KAB0675810.1"/>
    <property type="molecule type" value="Genomic_DNA"/>
</dbReference>
<evidence type="ECO:0000313" key="2">
    <source>
        <dbReference type="Proteomes" id="UP000432089"/>
    </source>
</evidence>
<dbReference type="Proteomes" id="UP000432089">
    <property type="component" value="Unassembled WGS sequence"/>
</dbReference>
<keyword evidence="2" id="KW-1185">Reference proteome</keyword>
<name>A0A7V7PK88_9HYPH</name>
<sequence length="83" mass="9068">MLSNEEKDRITEEIGKLFEGLELNDVAAILTIQLAMLAAQGGDSFDDAVEFLDEIRNDAEDVLETLDFDEVADEKGPPPDAAN</sequence>
<evidence type="ECO:0000313" key="1">
    <source>
        <dbReference type="EMBL" id="KAB0675810.1"/>
    </source>
</evidence>
<dbReference type="RefSeq" id="WP_150973914.1">
    <property type="nucleotide sequence ID" value="NZ_VZDO01000029.1"/>
</dbReference>
<gene>
    <name evidence="1" type="ORF">F6X38_22655</name>
</gene>
<protein>
    <submittedName>
        <fullName evidence="1">Uncharacterized protein</fullName>
    </submittedName>
</protein>
<organism evidence="1 2">
    <name type="scientific">Plantimonas leprariae</name>
    <dbReference type="NCBI Taxonomy" id="2615207"/>
    <lineage>
        <taxon>Bacteria</taxon>
        <taxon>Pseudomonadati</taxon>
        <taxon>Pseudomonadota</taxon>
        <taxon>Alphaproteobacteria</taxon>
        <taxon>Hyphomicrobiales</taxon>
        <taxon>Aurantimonadaceae</taxon>
        <taxon>Plantimonas</taxon>
    </lineage>
</organism>
<proteinExistence type="predicted"/>
<dbReference type="AlphaFoldDB" id="A0A7V7PK88"/>
<reference evidence="1 2" key="1">
    <citation type="submission" date="2019-09" db="EMBL/GenBank/DDBJ databases">
        <title>YIM 132180 draft genome.</title>
        <authorList>
            <person name="Zhang K."/>
        </authorList>
    </citation>
    <scope>NUCLEOTIDE SEQUENCE [LARGE SCALE GENOMIC DNA]</scope>
    <source>
        <strain evidence="1 2">YIM 132180</strain>
    </source>
</reference>
<accession>A0A7V7PK88</accession>
<comment type="caution">
    <text evidence="1">The sequence shown here is derived from an EMBL/GenBank/DDBJ whole genome shotgun (WGS) entry which is preliminary data.</text>
</comment>